<dbReference type="EMBL" id="LLXJ01000771">
    <property type="protein sequence ID" value="PKC06320.1"/>
    <property type="molecule type" value="Genomic_DNA"/>
</dbReference>
<keyword evidence="1" id="KW-1133">Transmembrane helix</keyword>
<feature type="transmembrane region" description="Helical" evidence="1">
    <location>
        <begin position="64"/>
        <end position="86"/>
    </location>
</feature>
<keyword evidence="1" id="KW-0812">Transmembrane</keyword>
<feature type="transmembrane region" description="Helical" evidence="1">
    <location>
        <begin position="26"/>
        <end position="43"/>
    </location>
</feature>
<evidence type="ECO:0000256" key="1">
    <source>
        <dbReference type="SAM" id="Phobius"/>
    </source>
</evidence>
<keyword evidence="1" id="KW-0472">Membrane</keyword>
<proteinExistence type="predicted"/>
<dbReference type="VEuPathDB" id="FungiDB:RhiirFUN_018515"/>
<protein>
    <submittedName>
        <fullName evidence="2">Uncharacterized protein</fullName>
    </submittedName>
</protein>
<comment type="caution">
    <text evidence="2">The sequence shown here is derived from an EMBL/GenBank/DDBJ whole genome shotgun (WGS) entry which is preliminary data.</text>
</comment>
<reference evidence="2 3" key="1">
    <citation type="submission" date="2016-04" db="EMBL/GenBank/DDBJ databases">
        <title>Genome analyses suggest a sexual origin of heterokaryosis in a supposedly ancient asexual fungus.</title>
        <authorList>
            <person name="Ropars J."/>
            <person name="Sedzielewska K."/>
            <person name="Noel J."/>
            <person name="Charron P."/>
            <person name="Farinelli L."/>
            <person name="Marton T."/>
            <person name="Kruger M."/>
            <person name="Pelin A."/>
            <person name="Brachmann A."/>
            <person name="Corradi N."/>
        </authorList>
    </citation>
    <scope>NUCLEOTIDE SEQUENCE [LARGE SCALE GENOMIC DNA]</scope>
    <source>
        <strain evidence="2 3">A5</strain>
    </source>
</reference>
<evidence type="ECO:0000313" key="2">
    <source>
        <dbReference type="EMBL" id="PKC06320.1"/>
    </source>
</evidence>
<organism evidence="2 3">
    <name type="scientific">Rhizophagus irregularis</name>
    <dbReference type="NCBI Taxonomy" id="588596"/>
    <lineage>
        <taxon>Eukaryota</taxon>
        <taxon>Fungi</taxon>
        <taxon>Fungi incertae sedis</taxon>
        <taxon>Mucoromycota</taxon>
        <taxon>Glomeromycotina</taxon>
        <taxon>Glomeromycetes</taxon>
        <taxon>Glomerales</taxon>
        <taxon>Glomeraceae</taxon>
        <taxon>Rhizophagus</taxon>
    </lineage>
</organism>
<dbReference type="Proteomes" id="UP000232722">
    <property type="component" value="Unassembled WGS sequence"/>
</dbReference>
<reference evidence="2 3" key="2">
    <citation type="submission" date="2017-09" db="EMBL/GenBank/DDBJ databases">
        <title>Extensive intraspecific genome diversity in a model arbuscular mycorrhizal fungus.</title>
        <authorList>
            <person name="Chen E.C."/>
            <person name="Morin E."/>
            <person name="Beaudet D."/>
            <person name="Noel J."/>
            <person name="Ndikumana S."/>
            <person name="Charron P."/>
            <person name="St-Onge C."/>
            <person name="Giorgi J."/>
            <person name="Grigoriev I.V."/>
            <person name="Roux C."/>
            <person name="Martin F.M."/>
            <person name="Corradi N."/>
        </authorList>
    </citation>
    <scope>NUCLEOTIDE SEQUENCE [LARGE SCALE GENOMIC DNA]</scope>
    <source>
        <strain evidence="2 3">A5</strain>
    </source>
</reference>
<accession>A0A2N0PHK9</accession>
<name>A0A2N0PHK9_9GLOM</name>
<sequence length="196" mass="21953">MKLLILLQSYLIYFDINVDQNLSRELAIGLALIYPISITYTALTKESKSELTNSSNNKSLPNRYIADVIDFLLLISPISTLFPFAWITGHYVYINDLDSIRKIHNLSWSNKPKTKHSNISMTRGGDGTLITSTTSLTSPFVSSTSPVTNTTTISTNTNNIDYFNHFNSSGFNITEMNSMSNKISLVLKIVMKRIKG</sequence>
<evidence type="ECO:0000313" key="3">
    <source>
        <dbReference type="Proteomes" id="UP000232722"/>
    </source>
</evidence>
<gene>
    <name evidence="2" type="ORF">RhiirA5_419738</name>
</gene>
<dbReference type="AlphaFoldDB" id="A0A2N0PHK9"/>